<comment type="subcellular location">
    <subcellularLocation>
        <location evidence="1">Cell membrane</location>
        <topology evidence="1">Multi-pass membrane protein</topology>
    </subcellularLocation>
</comment>
<dbReference type="PANTHER" id="PTHR36115:SF4">
    <property type="entry name" value="MEMBRANE PROTEIN"/>
    <property type="match status" value="1"/>
</dbReference>
<dbReference type="GO" id="GO:0005886">
    <property type="term" value="C:plasma membrane"/>
    <property type="evidence" value="ECO:0007669"/>
    <property type="project" value="UniProtKB-SubCell"/>
</dbReference>
<dbReference type="InterPro" id="IPR010432">
    <property type="entry name" value="RDD"/>
</dbReference>
<keyword evidence="3 6" id="KW-0812">Transmembrane</keyword>
<sequence>MKLTLVRLTAYGLDFIMLAFVLVGLQLAAYHLTGGFPFDRLDKGYQIEYWVLATMSFPVWMYFIVSEYFFGATLGKKLLRLSATRKDGGRISFIQAAGRTWLKLLPWELTHLIILVPDPWWDVPEPPSPAWILIPNGMILLYILFLLLNRGLRALHDIPAGTSVRYSPRSSRVK</sequence>
<proteinExistence type="predicted"/>
<accession>A0A839TJY9</accession>
<reference evidence="8 9" key="1">
    <citation type="submission" date="2020-08" db="EMBL/GenBank/DDBJ databases">
        <title>Genomic Encyclopedia of Type Strains, Phase III (KMG-III): the genomes of soil and plant-associated and newly described type strains.</title>
        <authorList>
            <person name="Whitman W."/>
        </authorList>
    </citation>
    <scope>NUCLEOTIDE SEQUENCE [LARGE SCALE GENOMIC DNA]</scope>
    <source>
        <strain evidence="8 9">CECT 5831</strain>
    </source>
</reference>
<protein>
    <submittedName>
        <fullName evidence="8">Putative RDD family membrane protein YckC</fullName>
    </submittedName>
</protein>
<dbReference type="Proteomes" id="UP000517523">
    <property type="component" value="Unassembled WGS sequence"/>
</dbReference>
<feature type="domain" description="RDD" evidence="7">
    <location>
        <begin position="6"/>
        <end position="161"/>
    </location>
</feature>
<evidence type="ECO:0000256" key="6">
    <source>
        <dbReference type="SAM" id="Phobius"/>
    </source>
</evidence>
<dbReference type="PANTHER" id="PTHR36115">
    <property type="entry name" value="PROLINE-RICH ANTIGEN HOMOLOG-RELATED"/>
    <property type="match status" value="1"/>
</dbReference>
<evidence type="ECO:0000313" key="8">
    <source>
        <dbReference type="EMBL" id="MBB3125708.1"/>
    </source>
</evidence>
<evidence type="ECO:0000256" key="2">
    <source>
        <dbReference type="ARBA" id="ARBA00022475"/>
    </source>
</evidence>
<name>A0A839TJY9_9BACL</name>
<keyword evidence="5 6" id="KW-0472">Membrane</keyword>
<dbReference type="InterPro" id="IPR051791">
    <property type="entry name" value="Pra-immunoreactive"/>
</dbReference>
<evidence type="ECO:0000256" key="4">
    <source>
        <dbReference type="ARBA" id="ARBA00022989"/>
    </source>
</evidence>
<keyword evidence="2" id="KW-1003">Cell membrane</keyword>
<evidence type="ECO:0000256" key="1">
    <source>
        <dbReference type="ARBA" id="ARBA00004651"/>
    </source>
</evidence>
<evidence type="ECO:0000313" key="9">
    <source>
        <dbReference type="Proteomes" id="UP000517523"/>
    </source>
</evidence>
<organism evidence="8 9">
    <name type="scientific">Paenibacillus rhizosphaerae</name>
    <dbReference type="NCBI Taxonomy" id="297318"/>
    <lineage>
        <taxon>Bacteria</taxon>
        <taxon>Bacillati</taxon>
        <taxon>Bacillota</taxon>
        <taxon>Bacilli</taxon>
        <taxon>Bacillales</taxon>
        <taxon>Paenibacillaceae</taxon>
        <taxon>Paenibacillus</taxon>
    </lineage>
</organism>
<keyword evidence="4 6" id="KW-1133">Transmembrane helix</keyword>
<evidence type="ECO:0000256" key="5">
    <source>
        <dbReference type="ARBA" id="ARBA00023136"/>
    </source>
</evidence>
<feature type="transmembrane region" description="Helical" evidence="6">
    <location>
        <begin position="49"/>
        <end position="70"/>
    </location>
</feature>
<gene>
    <name evidence="8" type="ORF">FHS19_000362</name>
</gene>
<dbReference type="AlphaFoldDB" id="A0A839TJY9"/>
<feature type="transmembrane region" description="Helical" evidence="6">
    <location>
        <begin position="128"/>
        <end position="148"/>
    </location>
</feature>
<comment type="caution">
    <text evidence="8">The sequence shown here is derived from an EMBL/GenBank/DDBJ whole genome shotgun (WGS) entry which is preliminary data.</text>
</comment>
<evidence type="ECO:0000259" key="7">
    <source>
        <dbReference type="Pfam" id="PF06271"/>
    </source>
</evidence>
<feature type="transmembrane region" description="Helical" evidence="6">
    <location>
        <begin position="12"/>
        <end position="29"/>
    </location>
</feature>
<dbReference type="RefSeq" id="WP_183577747.1">
    <property type="nucleotide sequence ID" value="NZ_JACHXJ010000001.1"/>
</dbReference>
<evidence type="ECO:0000256" key="3">
    <source>
        <dbReference type="ARBA" id="ARBA00022692"/>
    </source>
</evidence>
<dbReference type="Pfam" id="PF06271">
    <property type="entry name" value="RDD"/>
    <property type="match status" value="1"/>
</dbReference>
<dbReference type="EMBL" id="JACHXJ010000001">
    <property type="protein sequence ID" value="MBB3125708.1"/>
    <property type="molecule type" value="Genomic_DNA"/>
</dbReference>